<evidence type="ECO:0000313" key="13">
    <source>
        <dbReference type="EMBL" id="CAL1583121.1"/>
    </source>
</evidence>
<dbReference type="PRINTS" id="PR00237">
    <property type="entry name" value="GPCRRHODOPSN"/>
</dbReference>
<keyword evidence="6 11" id="KW-0472">Membrane</keyword>
<evidence type="ECO:0000256" key="2">
    <source>
        <dbReference type="ARBA" id="ARBA00022475"/>
    </source>
</evidence>
<feature type="transmembrane region" description="Helical" evidence="11">
    <location>
        <begin position="28"/>
        <end position="50"/>
    </location>
</feature>
<dbReference type="InterPro" id="IPR050569">
    <property type="entry name" value="TAAR"/>
</dbReference>
<feature type="transmembrane region" description="Helical" evidence="11">
    <location>
        <begin position="246"/>
        <end position="265"/>
    </location>
</feature>
<evidence type="ECO:0000256" key="6">
    <source>
        <dbReference type="ARBA" id="ARBA00023136"/>
    </source>
</evidence>
<evidence type="ECO:0000256" key="9">
    <source>
        <dbReference type="RuleBase" id="RU000688"/>
    </source>
</evidence>
<name>A0AAV2K3S7_KNICA</name>
<evidence type="ECO:0000256" key="5">
    <source>
        <dbReference type="ARBA" id="ARBA00023040"/>
    </source>
</evidence>
<sequence>METAEDERCFALINNSCKKIHFSEPDASSALCVLCSITVLTVLLNLLVVISISHYRQSRSTHLHPSAPTCTHQHPPAPTSTHQHPPAPTCTHQHPPAPISTHLHPSAPTCTHQLPPAPISSHLHPSAPTCTLIFNSVACCANVLKAQTVNSLYGTGFMVQLHTCTNLLLLSLACSDLIVGVLEMPMEILLYRGCYFLGNFMCGLYGFMSFLVISVSVGNMVLISIDRYIAICEPLFYHNKVTYKRAQLCVIFCWLFSTVHAVWVAREFIQQPDVYSSCVGECVIVVDRVEAAVDLVVTFAAPISVITVLYVRVFVVAVTQARAMRSQVTSVSMQKLGAKKSELKAARALGVVILVFIICSCPYYVFSLLAESGLTDSSGDAELWLLYFNSCINPVIYAFCYPWFRKAIRSIVTLEILKPDSSVINML</sequence>
<feature type="transmembrane region" description="Helical" evidence="11">
    <location>
        <begin position="204"/>
        <end position="225"/>
    </location>
</feature>
<keyword evidence="2" id="KW-1003">Cell membrane</keyword>
<dbReference type="SUPFAM" id="SSF81321">
    <property type="entry name" value="Family A G protein-coupled receptor-like"/>
    <property type="match status" value="1"/>
</dbReference>
<feature type="transmembrane region" description="Helical" evidence="11">
    <location>
        <begin position="345"/>
        <end position="365"/>
    </location>
</feature>
<feature type="transmembrane region" description="Helical" evidence="11">
    <location>
        <begin position="299"/>
        <end position="324"/>
    </location>
</feature>
<comment type="subcellular location">
    <subcellularLocation>
        <location evidence="1">Cell membrane</location>
        <topology evidence="1">Multi-pass membrane protein</topology>
    </subcellularLocation>
</comment>
<dbReference type="Pfam" id="PF00001">
    <property type="entry name" value="7tm_1"/>
    <property type="match status" value="1"/>
</dbReference>
<dbReference type="InterPro" id="IPR000276">
    <property type="entry name" value="GPCR_Rhodpsn"/>
</dbReference>
<evidence type="ECO:0000259" key="12">
    <source>
        <dbReference type="PROSITE" id="PS50262"/>
    </source>
</evidence>
<keyword evidence="14" id="KW-1185">Reference proteome</keyword>
<dbReference type="PANTHER" id="PTHR24249:SF381">
    <property type="entry name" value="TRACE AMINE ASSOCIATED RECEPTOR 19P-RELATED"/>
    <property type="match status" value="1"/>
</dbReference>
<keyword evidence="3 9" id="KW-0812">Transmembrane</keyword>
<organism evidence="13 14">
    <name type="scientific">Knipowitschia caucasica</name>
    <name type="common">Caucasian dwarf goby</name>
    <name type="synonym">Pomatoschistus caucasicus</name>
    <dbReference type="NCBI Taxonomy" id="637954"/>
    <lineage>
        <taxon>Eukaryota</taxon>
        <taxon>Metazoa</taxon>
        <taxon>Chordata</taxon>
        <taxon>Craniata</taxon>
        <taxon>Vertebrata</taxon>
        <taxon>Euteleostomi</taxon>
        <taxon>Actinopterygii</taxon>
        <taxon>Neopterygii</taxon>
        <taxon>Teleostei</taxon>
        <taxon>Neoteleostei</taxon>
        <taxon>Acanthomorphata</taxon>
        <taxon>Gobiaria</taxon>
        <taxon>Gobiiformes</taxon>
        <taxon>Gobioidei</taxon>
        <taxon>Gobiidae</taxon>
        <taxon>Gobiinae</taxon>
        <taxon>Knipowitschia</taxon>
    </lineage>
</organism>
<evidence type="ECO:0000313" key="14">
    <source>
        <dbReference type="Proteomes" id="UP001497482"/>
    </source>
</evidence>
<evidence type="ECO:0000256" key="4">
    <source>
        <dbReference type="ARBA" id="ARBA00022989"/>
    </source>
</evidence>
<dbReference type="GO" id="GO:0005886">
    <property type="term" value="C:plasma membrane"/>
    <property type="evidence" value="ECO:0007669"/>
    <property type="project" value="UniProtKB-SubCell"/>
</dbReference>
<dbReference type="Proteomes" id="UP001497482">
    <property type="component" value="Chromosome 15"/>
</dbReference>
<comment type="similarity">
    <text evidence="9">Belongs to the G-protein coupled receptor 1 family.</text>
</comment>
<dbReference type="PANTHER" id="PTHR24249">
    <property type="entry name" value="HISTAMINE RECEPTOR-RELATED G-PROTEIN COUPLED RECEPTOR"/>
    <property type="match status" value="1"/>
</dbReference>
<keyword evidence="5 9" id="KW-0297">G-protein coupled receptor</keyword>
<feature type="transmembrane region" description="Helical" evidence="11">
    <location>
        <begin position="385"/>
        <end position="404"/>
    </location>
</feature>
<evidence type="ECO:0000256" key="8">
    <source>
        <dbReference type="ARBA" id="ARBA00023224"/>
    </source>
</evidence>
<keyword evidence="7 9" id="KW-0675">Receptor</keyword>
<dbReference type="PROSITE" id="PS50262">
    <property type="entry name" value="G_PROTEIN_RECEP_F1_2"/>
    <property type="match status" value="1"/>
</dbReference>
<dbReference type="AlphaFoldDB" id="A0AAV2K3S7"/>
<dbReference type="Gene3D" id="1.20.1070.10">
    <property type="entry name" value="Rhodopsin 7-helix transmembrane proteins"/>
    <property type="match status" value="1"/>
</dbReference>
<feature type="transmembrane region" description="Helical" evidence="11">
    <location>
        <begin position="167"/>
        <end position="184"/>
    </location>
</feature>
<evidence type="ECO:0000256" key="7">
    <source>
        <dbReference type="ARBA" id="ARBA00023170"/>
    </source>
</evidence>
<keyword evidence="8 9" id="KW-0807">Transducer</keyword>
<keyword evidence="4 11" id="KW-1133">Transmembrane helix</keyword>
<dbReference type="EMBL" id="OZ035837">
    <property type="protein sequence ID" value="CAL1583121.1"/>
    <property type="molecule type" value="Genomic_DNA"/>
</dbReference>
<dbReference type="GO" id="GO:0001594">
    <property type="term" value="F:trace-amine receptor activity"/>
    <property type="evidence" value="ECO:0007669"/>
    <property type="project" value="TreeGrafter"/>
</dbReference>
<reference evidence="13 14" key="1">
    <citation type="submission" date="2024-04" db="EMBL/GenBank/DDBJ databases">
        <authorList>
            <person name="Waldvogel A.-M."/>
            <person name="Schoenle A."/>
        </authorList>
    </citation>
    <scope>NUCLEOTIDE SEQUENCE [LARGE SCALE GENOMIC DNA]</scope>
</reference>
<protein>
    <recommendedName>
        <fullName evidence="12">G-protein coupled receptors family 1 profile domain-containing protein</fullName>
    </recommendedName>
</protein>
<evidence type="ECO:0000256" key="1">
    <source>
        <dbReference type="ARBA" id="ARBA00004651"/>
    </source>
</evidence>
<proteinExistence type="inferred from homology"/>
<evidence type="ECO:0000256" key="3">
    <source>
        <dbReference type="ARBA" id="ARBA00022692"/>
    </source>
</evidence>
<evidence type="ECO:0000256" key="11">
    <source>
        <dbReference type="SAM" id="Phobius"/>
    </source>
</evidence>
<gene>
    <name evidence="13" type="ORF">KC01_LOCUS13629</name>
</gene>
<evidence type="ECO:0000256" key="10">
    <source>
        <dbReference type="SAM" id="MobiDB-lite"/>
    </source>
</evidence>
<dbReference type="PROSITE" id="PS00237">
    <property type="entry name" value="G_PROTEIN_RECEP_F1_1"/>
    <property type="match status" value="1"/>
</dbReference>
<accession>A0AAV2K3S7</accession>
<feature type="region of interest" description="Disordered" evidence="10">
    <location>
        <begin position="63"/>
        <end position="95"/>
    </location>
</feature>
<feature type="domain" description="G-protein coupled receptors family 1 profile" evidence="12">
    <location>
        <begin position="141"/>
        <end position="397"/>
    </location>
</feature>
<dbReference type="InterPro" id="IPR017452">
    <property type="entry name" value="GPCR_Rhodpsn_7TM"/>
</dbReference>